<evidence type="ECO:0000256" key="6">
    <source>
        <dbReference type="ARBA" id="ARBA00023266"/>
    </source>
</evidence>
<keyword evidence="6" id="KW-0711">Selenium</keyword>
<dbReference type="PANTHER" id="PTHR32328:SF0">
    <property type="entry name" value="L-SERYL-TRNA(SEC) SELENIUM TRANSFERASE"/>
    <property type="match status" value="1"/>
</dbReference>
<evidence type="ECO:0000256" key="2">
    <source>
        <dbReference type="ARBA" id="ARBA00022490"/>
    </source>
</evidence>
<feature type="domain" description="L-seryl-tRNA selenium transferase N-terminal" evidence="7">
    <location>
        <begin position="5"/>
        <end position="44"/>
    </location>
</feature>
<organism evidence="8">
    <name type="scientific">marine metagenome</name>
    <dbReference type="NCBI Taxonomy" id="408172"/>
    <lineage>
        <taxon>unclassified sequences</taxon>
        <taxon>metagenomes</taxon>
        <taxon>ecological metagenomes</taxon>
    </lineage>
</organism>
<dbReference type="EMBL" id="UINC01017592">
    <property type="protein sequence ID" value="SVA73101.1"/>
    <property type="molecule type" value="Genomic_DNA"/>
</dbReference>
<dbReference type="InterPro" id="IPR015421">
    <property type="entry name" value="PyrdxlP-dep_Trfase_major"/>
</dbReference>
<dbReference type="GO" id="GO:0004125">
    <property type="term" value="F:L-seryl-tRNA(Sec) selenium transferase activity"/>
    <property type="evidence" value="ECO:0007669"/>
    <property type="project" value="InterPro"/>
</dbReference>
<evidence type="ECO:0000259" key="7">
    <source>
        <dbReference type="Pfam" id="PF12390"/>
    </source>
</evidence>
<accession>A0A381Y903</accession>
<evidence type="ECO:0000313" key="8">
    <source>
        <dbReference type="EMBL" id="SVA73101.1"/>
    </source>
</evidence>
<evidence type="ECO:0000256" key="4">
    <source>
        <dbReference type="ARBA" id="ARBA00022898"/>
    </source>
</evidence>
<evidence type="ECO:0000256" key="5">
    <source>
        <dbReference type="ARBA" id="ARBA00022917"/>
    </source>
</evidence>
<gene>
    <name evidence="8" type="ORF">METZ01_LOCUS125955</name>
</gene>
<dbReference type="Gene3D" id="3.40.640.10">
    <property type="entry name" value="Type I PLP-dependent aspartate aminotransferase-like (Major domain)"/>
    <property type="match status" value="1"/>
</dbReference>
<dbReference type="GO" id="GO:0005737">
    <property type="term" value="C:cytoplasm"/>
    <property type="evidence" value="ECO:0007669"/>
    <property type="project" value="InterPro"/>
</dbReference>
<protein>
    <recommendedName>
        <fullName evidence="7">L-seryl-tRNA selenium transferase N-terminal domain-containing protein</fullName>
    </recommendedName>
</protein>
<dbReference type="Gene3D" id="3.90.1150.180">
    <property type="match status" value="1"/>
</dbReference>
<dbReference type="AlphaFoldDB" id="A0A381Y903"/>
<keyword evidence="5" id="KW-0648">Protein biosynthesis</keyword>
<dbReference type="PANTHER" id="PTHR32328">
    <property type="entry name" value="L-SERYL-TRNA(SEC) SELENIUM TRANSFERASE"/>
    <property type="match status" value="1"/>
</dbReference>
<dbReference type="Pfam" id="PF03841">
    <property type="entry name" value="SelA"/>
    <property type="match status" value="1"/>
</dbReference>
<dbReference type="InterPro" id="IPR015424">
    <property type="entry name" value="PyrdxlP-dep_Trfase"/>
</dbReference>
<keyword evidence="4" id="KW-0663">Pyridoxal phosphate</keyword>
<evidence type="ECO:0000256" key="3">
    <source>
        <dbReference type="ARBA" id="ARBA00022679"/>
    </source>
</evidence>
<reference evidence="8" key="1">
    <citation type="submission" date="2018-05" db="EMBL/GenBank/DDBJ databases">
        <authorList>
            <person name="Lanie J.A."/>
            <person name="Ng W.-L."/>
            <person name="Kazmierczak K.M."/>
            <person name="Andrzejewski T.M."/>
            <person name="Davidsen T.M."/>
            <person name="Wayne K.J."/>
            <person name="Tettelin H."/>
            <person name="Glass J.I."/>
            <person name="Rusch D."/>
            <person name="Podicherti R."/>
            <person name="Tsui H.-C.T."/>
            <person name="Winkler M.E."/>
        </authorList>
    </citation>
    <scope>NUCLEOTIDE SEQUENCE</scope>
</reference>
<dbReference type="SUPFAM" id="SSF53383">
    <property type="entry name" value="PLP-dependent transferases"/>
    <property type="match status" value="1"/>
</dbReference>
<dbReference type="InterPro" id="IPR018319">
    <property type="entry name" value="SelA-like"/>
</dbReference>
<dbReference type="GO" id="GO:0001514">
    <property type="term" value="P:selenocysteine incorporation"/>
    <property type="evidence" value="ECO:0007669"/>
    <property type="project" value="InterPro"/>
</dbReference>
<comment type="cofactor">
    <cofactor evidence="1">
        <name>pyridoxal 5'-phosphate</name>
        <dbReference type="ChEBI" id="CHEBI:597326"/>
    </cofactor>
</comment>
<keyword evidence="2" id="KW-0963">Cytoplasm</keyword>
<evidence type="ECO:0000256" key="1">
    <source>
        <dbReference type="ARBA" id="ARBA00001933"/>
    </source>
</evidence>
<dbReference type="InterPro" id="IPR025862">
    <property type="entry name" value="SelA_trans_N_dom"/>
</dbReference>
<dbReference type="NCBIfam" id="TIGR00474">
    <property type="entry name" value="selA"/>
    <property type="match status" value="1"/>
</dbReference>
<proteinExistence type="inferred from homology"/>
<name>A0A381Y903_9ZZZZ</name>
<dbReference type="HAMAP" id="MF_00423">
    <property type="entry name" value="SelA"/>
    <property type="match status" value="1"/>
</dbReference>
<dbReference type="InterPro" id="IPR004534">
    <property type="entry name" value="SelA_trans"/>
</dbReference>
<sequence>MTDEYRNIPSVSSILECTEIRNLSAEFSISSVTKLVRETLDITRGKMSEGDTAPSIENLTAKILSVAGTRWRNWPVRVINATGVVLHTNLGRSPLSPDALQAAFEASAGYSDLELDLASGKRGSRQSQVSQILCELTGAEDALVVNNNASAVLLGIASTAAGKDVVVSRSEAVEIGGGFRIPDVLIQSGARLKEVGTTNRTYIEDFEKAIDENTGALLSVHASNFKIVGFTHAPTIKELSELGQNKKIPVLHDIGSGCLLDPSKFGLTEEPVPRHSISEGADLCFFSGDKLIGGPQSGIIVGKKRYVSQLADHPLARAFRIDKMNLAALNATLIHYIRDEAEEKIPIWRMLSATKHQLLKRAQILRDRLGGLLTIEETRSAIGGGSFPGFDIDSVGLVFDNGSPDAMGAKMRKSETPVVCRIEDDRLIFDLRTVLSEEDDALVRAILQNVND</sequence>
<dbReference type="Pfam" id="PF12390">
    <property type="entry name" value="Se-cys_synth_N"/>
    <property type="match status" value="1"/>
</dbReference>
<keyword evidence="3" id="KW-0808">Transferase</keyword>